<sequence>MVIFHGYETSTLGLRALGVEEYLQLDYEGVPGNYEWRPSTWGPTNLSGTSPLDEQDDDIIYKYNKRMLGRGTRVYLQKMKIQGGTPMQLLQGPHQALRRDSACDIPLRNLVHDHGIEDHLHHLGDVGVLSVPRGHAKVETWTEDKVILNEGPRTLGRGLPQKPSKGGHVPPPRSHR</sequence>
<gene>
    <name evidence="2" type="ORF">Cgig2_015699</name>
</gene>
<evidence type="ECO:0000256" key="1">
    <source>
        <dbReference type="SAM" id="MobiDB-lite"/>
    </source>
</evidence>
<keyword evidence="3" id="KW-1185">Reference proteome</keyword>
<comment type="caution">
    <text evidence="2">The sequence shown here is derived from an EMBL/GenBank/DDBJ whole genome shotgun (WGS) entry which is preliminary data.</text>
</comment>
<protein>
    <submittedName>
        <fullName evidence="2">Uncharacterized protein</fullName>
    </submittedName>
</protein>
<organism evidence="2 3">
    <name type="scientific">Carnegiea gigantea</name>
    <dbReference type="NCBI Taxonomy" id="171969"/>
    <lineage>
        <taxon>Eukaryota</taxon>
        <taxon>Viridiplantae</taxon>
        <taxon>Streptophyta</taxon>
        <taxon>Embryophyta</taxon>
        <taxon>Tracheophyta</taxon>
        <taxon>Spermatophyta</taxon>
        <taxon>Magnoliopsida</taxon>
        <taxon>eudicotyledons</taxon>
        <taxon>Gunneridae</taxon>
        <taxon>Pentapetalae</taxon>
        <taxon>Caryophyllales</taxon>
        <taxon>Cactineae</taxon>
        <taxon>Cactaceae</taxon>
        <taxon>Cactoideae</taxon>
        <taxon>Echinocereeae</taxon>
        <taxon>Carnegiea</taxon>
    </lineage>
</organism>
<evidence type="ECO:0000313" key="2">
    <source>
        <dbReference type="EMBL" id="KAJ8434210.1"/>
    </source>
</evidence>
<dbReference type="EMBL" id="JAKOGI010000493">
    <property type="protein sequence ID" value="KAJ8434210.1"/>
    <property type="molecule type" value="Genomic_DNA"/>
</dbReference>
<accession>A0A9Q1JZX3</accession>
<proteinExistence type="predicted"/>
<feature type="region of interest" description="Disordered" evidence="1">
    <location>
        <begin position="151"/>
        <end position="176"/>
    </location>
</feature>
<name>A0A9Q1JZX3_9CARY</name>
<reference evidence="2" key="1">
    <citation type="submission" date="2022-04" db="EMBL/GenBank/DDBJ databases">
        <title>Carnegiea gigantea Genome sequencing and assembly v2.</title>
        <authorList>
            <person name="Copetti D."/>
            <person name="Sanderson M.J."/>
            <person name="Burquez A."/>
            <person name="Wojciechowski M.F."/>
        </authorList>
    </citation>
    <scope>NUCLEOTIDE SEQUENCE</scope>
    <source>
        <strain evidence="2">SGP5-SGP5p</strain>
        <tissue evidence="2">Aerial part</tissue>
    </source>
</reference>
<evidence type="ECO:0000313" key="3">
    <source>
        <dbReference type="Proteomes" id="UP001153076"/>
    </source>
</evidence>
<dbReference type="AlphaFoldDB" id="A0A9Q1JZX3"/>
<dbReference type="Proteomes" id="UP001153076">
    <property type="component" value="Unassembled WGS sequence"/>
</dbReference>